<reference evidence="7 8" key="1">
    <citation type="submission" date="2016-05" db="EMBL/GenBank/DDBJ databases">
        <title>Genome sequencing reveals origins of a unique bacterial endosymbiosis in the earliest lineages of terrestrial Fungi.</title>
        <authorList>
            <consortium name="DOE Joint Genome Institute"/>
            <person name="Uehling J."/>
            <person name="Gryganskyi A."/>
            <person name="Hameed K."/>
            <person name="Tschaplinski T."/>
            <person name="Misztal P."/>
            <person name="Wu S."/>
            <person name="Desiro A."/>
            <person name="Vande Pol N."/>
            <person name="Du Z.-Y."/>
            <person name="Zienkiewicz A."/>
            <person name="Zienkiewicz K."/>
            <person name="Morin E."/>
            <person name="Tisserant E."/>
            <person name="Splivallo R."/>
            <person name="Hainaut M."/>
            <person name="Henrissat B."/>
            <person name="Ohm R."/>
            <person name="Kuo A."/>
            <person name="Yan J."/>
            <person name="Lipzen A."/>
            <person name="Nolan M."/>
            <person name="Labutti K."/>
            <person name="Barry K."/>
            <person name="Goldstein A."/>
            <person name="Labbe J."/>
            <person name="Schadt C."/>
            <person name="Tuskan G."/>
            <person name="Grigoriev I."/>
            <person name="Martin F."/>
            <person name="Vilgalys R."/>
            <person name="Bonito G."/>
        </authorList>
    </citation>
    <scope>NUCLEOTIDE SEQUENCE [LARGE SCALE GENOMIC DNA]</scope>
    <source>
        <strain evidence="7 8">AG-77</strain>
    </source>
</reference>
<evidence type="ECO:0000256" key="2">
    <source>
        <dbReference type="ARBA" id="ARBA00022723"/>
    </source>
</evidence>
<protein>
    <submittedName>
        <fullName evidence="7">GroES-like protein</fullName>
    </submittedName>
</protein>
<dbReference type="STRING" id="1314771.A0A197JCJ6"/>
<comment type="cofactor">
    <cofactor evidence="1">
        <name>Zn(2+)</name>
        <dbReference type="ChEBI" id="CHEBI:29105"/>
    </cofactor>
</comment>
<sequence>MGYASSGGATLHRITFSPRTLGPKDVEIDIWYSGICGSDLHILEEDWCKLHGDVVAGHQIAGTVAAAGPEALYKVGDRVGASLIIDACMNCDECKAGQEQYCAMKTLIYNDKFKDGCPAPSYGGFANRIRLCSEFVYKLPDEIHFSHAAPLFCAGLTTFTALRKYGAGAEKTVGVKGIGALGHLAIQYAKAMGTKEIFAIHDSDVTSEDATKLGATRCIDLSNKDDLHAEHHKIDLLLVNSFNESTKWEDVLSLVSNHGTVVILALSKVPISIPTMILVHRDLKIVSSFQGGRKDIKDMLEFTAKHEVHPWIVKVPFDKINDALELQKKNSARYCIVLEADESKEKENNAEANKPAAEQYMKED</sequence>
<keyword evidence="2" id="KW-0479">Metal-binding</keyword>
<dbReference type="Proteomes" id="UP000078512">
    <property type="component" value="Unassembled WGS sequence"/>
</dbReference>
<dbReference type="InterPro" id="IPR013149">
    <property type="entry name" value="ADH-like_C"/>
</dbReference>
<dbReference type="FunFam" id="3.40.50.720:FF:000022">
    <property type="entry name" value="Cinnamyl alcohol dehydrogenase"/>
    <property type="match status" value="1"/>
</dbReference>
<keyword evidence="8" id="KW-1185">Reference proteome</keyword>
<dbReference type="InterPro" id="IPR013154">
    <property type="entry name" value="ADH-like_N"/>
</dbReference>
<keyword evidence="4" id="KW-0560">Oxidoreductase</keyword>
<organism evidence="7 8">
    <name type="scientific">Linnemannia elongata AG-77</name>
    <dbReference type="NCBI Taxonomy" id="1314771"/>
    <lineage>
        <taxon>Eukaryota</taxon>
        <taxon>Fungi</taxon>
        <taxon>Fungi incertae sedis</taxon>
        <taxon>Mucoromycota</taxon>
        <taxon>Mortierellomycotina</taxon>
        <taxon>Mortierellomycetes</taxon>
        <taxon>Mortierellales</taxon>
        <taxon>Mortierellaceae</taxon>
        <taxon>Linnemannia</taxon>
    </lineage>
</organism>
<evidence type="ECO:0000313" key="7">
    <source>
        <dbReference type="EMBL" id="OAQ22842.1"/>
    </source>
</evidence>
<dbReference type="Pfam" id="PF00107">
    <property type="entry name" value="ADH_zinc_N"/>
    <property type="match status" value="1"/>
</dbReference>
<feature type="domain" description="Enoyl reductase (ER)" evidence="6">
    <location>
        <begin position="8"/>
        <end position="338"/>
    </location>
</feature>
<dbReference type="Gene3D" id="3.40.50.720">
    <property type="entry name" value="NAD(P)-binding Rossmann-like Domain"/>
    <property type="match status" value="1"/>
</dbReference>
<keyword evidence="3" id="KW-0862">Zinc</keyword>
<dbReference type="AlphaFoldDB" id="A0A197JCJ6"/>
<dbReference type="InterPro" id="IPR047109">
    <property type="entry name" value="CAD-like"/>
</dbReference>
<evidence type="ECO:0000256" key="1">
    <source>
        <dbReference type="ARBA" id="ARBA00001947"/>
    </source>
</evidence>
<dbReference type="Pfam" id="PF08240">
    <property type="entry name" value="ADH_N"/>
    <property type="match status" value="1"/>
</dbReference>
<proteinExistence type="predicted"/>
<dbReference type="InterPro" id="IPR011032">
    <property type="entry name" value="GroES-like_sf"/>
</dbReference>
<gene>
    <name evidence="7" type="ORF">K457DRAFT_84206</name>
</gene>
<dbReference type="GO" id="GO:0046872">
    <property type="term" value="F:metal ion binding"/>
    <property type="evidence" value="ECO:0007669"/>
    <property type="project" value="UniProtKB-KW"/>
</dbReference>
<evidence type="ECO:0000256" key="4">
    <source>
        <dbReference type="ARBA" id="ARBA00023002"/>
    </source>
</evidence>
<dbReference type="InterPro" id="IPR020843">
    <property type="entry name" value="ER"/>
</dbReference>
<feature type="region of interest" description="Disordered" evidence="5">
    <location>
        <begin position="343"/>
        <end position="364"/>
    </location>
</feature>
<evidence type="ECO:0000313" key="8">
    <source>
        <dbReference type="Proteomes" id="UP000078512"/>
    </source>
</evidence>
<dbReference type="SUPFAM" id="SSF50129">
    <property type="entry name" value="GroES-like"/>
    <property type="match status" value="1"/>
</dbReference>
<dbReference type="EMBL" id="KV442140">
    <property type="protein sequence ID" value="OAQ22842.1"/>
    <property type="molecule type" value="Genomic_DNA"/>
</dbReference>
<dbReference type="InterPro" id="IPR036291">
    <property type="entry name" value="NAD(P)-bd_dom_sf"/>
</dbReference>
<evidence type="ECO:0000256" key="5">
    <source>
        <dbReference type="SAM" id="MobiDB-lite"/>
    </source>
</evidence>
<evidence type="ECO:0000256" key="3">
    <source>
        <dbReference type="ARBA" id="ARBA00022833"/>
    </source>
</evidence>
<name>A0A197JCJ6_9FUNG</name>
<dbReference type="GO" id="GO:0016616">
    <property type="term" value="F:oxidoreductase activity, acting on the CH-OH group of donors, NAD or NADP as acceptor"/>
    <property type="evidence" value="ECO:0007669"/>
    <property type="project" value="InterPro"/>
</dbReference>
<dbReference type="PANTHER" id="PTHR42683">
    <property type="entry name" value="ALDEHYDE REDUCTASE"/>
    <property type="match status" value="1"/>
</dbReference>
<dbReference type="SUPFAM" id="SSF51735">
    <property type="entry name" value="NAD(P)-binding Rossmann-fold domains"/>
    <property type="match status" value="1"/>
</dbReference>
<evidence type="ECO:0000259" key="6">
    <source>
        <dbReference type="SMART" id="SM00829"/>
    </source>
</evidence>
<dbReference type="SMART" id="SM00829">
    <property type="entry name" value="PKS_ER"/>
    <property type="match status" value="1"/>
</dbReference>
<dbReference type="OrthoDB" id="1879366at2759"/>
<accession>A0A197JCJ6</accession>
<dbReference type="Gene3D" id="3.90.180.10">
    <property type="entry name" value="Medium-chain alcohol dehydrogenases, catalytic domain"/>
    <property type="match status" value="1"/>
</dbReference>
<dbReference type="CDD" id="cd05283">
    <property type="entry name" value="CAD1"/>
    <property type="match status" value="1"/>
</dbReference>